<evidence type="ECO:0000256" key="8">
    <source>
        <dbReference type="SAM" id="Phobius"/>
    </source>
</evidence>
<protein>
    <recommendedName>
        <fullName evidence="11">Porimin</fullName>
    </recommendedName>
</protein>
<evidence type="ECO:0000256" key="2">
    <source>
        <dbReference type="ARBA" id="ARBA00005341"/>
    </source>
</evidence>
<evidence type="ECO:0000256" key="4">
    <source>
        <dbReference type="ARBA" id="ARBA00022729"/>
    </source>
</evidence>
<proteinExistence type="inferred from homology"/>
<evidence type="ECO:0000256" key="6">
    <source>
        <dbReference type="ARBA" id="ARBA00023136"/>
    </source>
</evidence>
<dbReference type="PANTHER" id="PTHR11337">
    <property type="entry name" value="MUCIN/PORIMIN"/>
    <property type="match status" value="1"/>
</dbReference>
<keyword evidence="10" id="KW-1185">Reference proteome</keyword>
<dbReference type="Ensembl" id="ENSPCET00000027461.1">
    <property type="protein sequence ID" value="ENSPCEP00000026575.1"/>
    <property type="gene ID" value="ENSPCEG00000019905.1"/>
</dbReference>
<evidence type="ECO:0008006" key="11">
    <source>
        <dbReference type="Google" id="ProtNLM"/>
    </source>
</evidence>
<dbReference type="PANTHER" id="PTHR11337:SF14">
    <property type="entry name" value="PORIMIN"/>
    <property type="match status" value="1"/>
</dbReference>
<dbReference type="AlphaFoldDB" id="A0A8C8VR40"/>
<organism evidence="9 10">
    <name type="scientific">Pelusios castaneus</name>
    <name type="common">West African mud turtle</name>
    <dbReference type="NCBI Taxonomy" id="367368"/>
    <lineage>
        <taxon>Eukaryota</taxon>
        <taxon>Metazoa</taxon>
        <taxon>Chordata</taxon>
        <taxon>Craniata</taxon>
        <taxon>Vertebrata</taxon>
        <taxon>Euteleostomi</taxon>
        <taxon>Archelosauria</taxon>
        <taxon>Testudinata</taxon>
        <taxon>Testudines</taxon>
        <taxon>Pleurodira</taxon>
        <taxon>Pelomedusidae</taxon>
        <taxon>Pelusios</taxon>
    </lineage>
</organism>
<feature type="transmembrane region" description="Helical" evidence="8">
    <location>
        <begin position="136"/>
        <end position="155"/>
    </location>
</feature>
<keyword evidence="3 8" id="KW-0812">Transmembrane</keyword>
<evidence type="ECO:0000256" key="7">
    <source>
        <dbReference type="ARBA" id="ARBA00023180"/>
    </source>
</evidence>
<evidence type="ECO:0000256" key="5">
    <source>
        <dbReference type="ARBA" id="ARBA00022989"/>
    </source>
</evidence>
<keyword evidence="4" id="KW-0732">Signal</keyword>
<evidence type="ECO:0000256" key="1">
    <source>
        <dbReference type="ARBA" id="ARBA00004479"/>
    </source>
</evidence>
<comment type="similarity">
    <text evidence="2">Belongs to the CD164 family.</text>
</comment>
<dbReference type="GO" id="GO:0031410">
    <property type="term" value="C:cytoplasmic vesicle"/>
    <property type="evidence" value="ECO:0007669"/>
    <property type="project" value="TreeGrafter"/>
</dbReference>
<keyword evidence="5 8" id="KW-1133">Transmembrane helix</keyword>
<keyword evidence="6 8" id="KW-0472">Membrane</keyword>
<dbReference type="GO" id="GO:0016020">
    <property type="term" value="C:membrane"/>
    <property type="evidence" value="ECO:0007669"/>
    <property type="project" value="UniProtKB-SubCell"/>
</dbReference>
<evidence type="ECO:0000313" key="10">
    <source>
        <dbReference type="Proteomes" id="UP000694393"/>
    </source>
</evidence>
<evidence type="ECO:0000313" key="9">
    <source>
        <dbReference type="Ensembl" id="ENSPCEP00000026575.1"/>
    </source>
</evidence>
<reference evidence="9" key="2">
    <citation type="submission" date="2025-09" db="UniProtKB">
        <authorList>
            <consortium name="Ensembl"/>
        </authorList>
    </citation>
    <scope>IDENTIFICATION</scope>
</reference>
<accession>A0A8C8VR40</accession>
<comment type="subcellular location">
    <subcellularLocation>
        <location evidence="1">Membrane</location>
        <topology evidence="1">Single-pass type I membrane protein</topology>
    </subcellularLocation>
</comment>
<keyword evidence="7" id="KW-0325">Glycoprotein</keyword>
<evidence type="ECO:0000256" key="3">
    <source>
        <dbReference type="ARBA" id="ARBA00022692"/>
    </source>
</evidence>
<sequence>YFVNHNKTAKTNLLLLFFSKGNNTATPSQSTTKLSTSETNVTFNATTTTKSPSNTSAHDVTFTTTLGSTKTVNTTTTATIPTTQTTKSSTTVKPSTTIQSTARLTMTTSKTISPSTSLTATPKSAGALVKTSSFDVGSFVGGIVLTLGLLALLYIGCKTYHSRRGVQYRTM</sequence>
<dbReference type="Pfam" id="PF05283">
    <property type="entry name" value="MGC-24"/>
    <property type="match status" value="1"/>
</dbReference>
<dbReference type="Proteomes" id="UP000694393">
    <property type="component" value="Unplaced"/>
</dbReference>
<reference evidence="9" key="1">
    <citation type="submission" date="2025-08" db="UniProtKB">
        <authorList>
            <consortium name="Ensembl"/>
        </authorList>
    </citation>
    <scope>IDENTIFICATION</scope>
</reference>
<dbReference type="InterPro" id="IPR007947">
    <property type="entry name" value="CD164_MGC24"/>
</dbReference>
<name>A0A8C8VR40_9SAUR</name>